<organism evidence="1">
    <name type="scientific">Mus musculus</name>
    <name type="common">Mouse</name>
    <dbReference type="NCBI Taxonomy" id="10090"/>
    <lineage>
        <taxon>Eukaryota</taxon>
        <taxon>Metazoa</taxon>
        <taxon>Chordata</taxon>
        <taxon>Craniata</taxon>
        <taxon>Vertebrata</taxon>
        <taxon>Euteleostomi</taxon>
        <taxon>Mammalia</taxon>
        <taxon>Eutheria</taxon>
        <taxon>Euarchontoglires</taxon>
        <taxon>Glires</taxon>
        <taxon>Rodentia</taxon>
        <taxon>Myomorpha</taxon>
        <taxon>Muroidea</taxon>
        <taxon>Muridae</taxon>
        <taxon>Murinae</taxon>
        <taxon>Mus</taxon>
        <taxon>Mus</taxon>
    </lineage>
</organism>
<reference evidence="1" key="6">
    <citation type="submission" date="2004-03" db="EMBL/GenBank/DDBJ databases">
        <authorList>
            <person name="Arakawa T."/>
            <person name="Carninci P."/>
            <person name="Fukuda S."/>
            <person name="Hashizume W."/>
            <person name="Hayashida K."/>
            <person name="Hori F."/>
            <person name="Iida J."/>
            <person name="Imamura K."/>
            <person name="Imotani K."/>
            <person name="Itoh M."/>
            <person name="Kanagawa S."/>
            <person name="Kawai J."/>
            <person name="Kojima M."/>
            <person name="Konno H."/>
            <person name="Murata M."/>
            <person name="Nakamura M."/>
            <person name="Ninomiya N."/>
            <person name="Nishiyori H."/>
            <person name="Nomura K."/>
            <person name="Ohno M."/>
            <person name="Sakazume N."/>
            <person name="Sano H."/>
            <person name="Sasaki D."/>
            <person name="Shibata K."/>
            <person name="Shiraki T."/>
            <person name="Tagami M."/>
            <person name="Tagami Y."/>
            <person name="Waki K."/>
            <person name="Watahiki A."/>
            <person name="Muramatsu M."/>
            <person name="Hayashizaki Y."/>
        </authorList>
    </citation>
    <scope>NUCLEOTIDE SEQUENCE</scope>
    <source>
        <strain evidence="1">C57BL/6J</strain>
        <tissue evidence="1">Mullerian duct includes surrounding region</tissue>
    </source>
</reference>
<evidence type="ECO:0000313" key="2">
    <source>
        <dbReference type="MGI" id="MGI:3642373"/>
    </source>
</evidence>
<reference evidence="1" key="7">
    <citation type="journal article" date="2005" name="Science">
        <title>The Transcriptional Landscape of the Mammalian Genome.</title>
        <authorList>
            <consortium name="The FANTOM Consortium"/>
            <consortium name="Riken Genome Exploration Research Group and Genome Science Group (Genome Network Project Core Group)"/>
        </authorList>
    </citation>
    <scope>NUCLEOTIDE SEQUENCE</scope>
    <source>
        <strain evidence="1">C57BL/6J</strain>
        <tissue evidence="1">Mullerian duct includes surrounding region</tissue>
    </source>
</reference>
<reference evidence="1" key="8">
    <citation type="journal article" date="2005" name="Science">
        <title>Antisense Transcription in the Mammalian Transcriptome.</title>
        <authorList>
            <consortium name="RIKEN Genome Exploration Research Group and Genome Science Group (Genome Network Project Core Group) and the FANTOM Consortium"/>
        </authorList>
    </citation>
    <scope>NUCLEOTIDE SEQUENCE</scope>
    <source>
        <strain evidence="1">C57BL/6J</strain>
        <tissue evidence="1">Mullerian duct includes surrounding region</tissue>
    </source>
</reference>
<reference evidence="1" key="1">
    <citation type="journal article" date="1999" name="Methods Enzymol.">
        <title>High-efficiency full-length cDNA cloning.</title>
        <authorList>
            <person name="Carninci P."/>
            <person name="Hayashizaki Y."/>
        </authorList>
    </citation>
    <scope>NUCLEOTIDE SEQUENCE</scope>
    <source>
        <strain evidence="1">C57BL/6J</strain>
        <tissue evidence="1">Mullerian duct includes surrounding region</tissue>
    </source>
</reference>
<name>Q3UXN0_MOUSE</name>
<reference evidence="1" key="5">
    <citation type="journal article" date="2002" name="Nature">
        <title>Analysis of the mouse transcriptome based on functional annotation of 60,770 full-length cDNAs.</title>
        <authorList>
            <consortium name="The FANTOM Consortium and the RIKEN Genome Exploration Research Group Phase I and II Team"/>
        </authorList>
    </citation>
    <scope>NUCLEOTIDE SEQUENCE</scope>
    <source>
        <strain evidence="1">C57BL/6J</strain>
        <tissue evidence="1">Mullerian duct includes surrounding region</tissue>
    </source>
</reference>
<sequence>MTSEEMKFPASVTILIVLSFSVSTQKWQASLKGLLSFTAKT</sequence>
<dbReference type="AGR" id="MGI:3642373"/>
<dbReference type="EMBL" id="AK135441">
    <property type="protein sequence ID" value="BAE22533.1"/>
    <property type="molecule type" value="mRNA"/>
</dbReference>
<accession>Q3UXN0</accession>
<reference evidence="1" key="4">
    <citation type="journal article" date="2001" name="Nature">
        <title>Functional annotation of a full-length mouse cDNA collection.</title>
        <authorList>
            <consortium name="The RIKEN Genome Exploration Research Group Phase II Team and the FANTOM Consortium"/>
        </authorList>
    </citation>
    <scope>NUCLEOTIDE SEQUENCE</scope>
    <source>
        <strain evidence="1">C57BL/6J</strain>
        <tissue evidence="1">Mullerian duct includes surrounding region</tissue>
    </source>
</reference>
<proteinExistence type="evidence at transcript level"/>
<reference evidence="1" key="3">
    <citation type="journal article" date="2000" name="Genome Res.">
        <title>RIKEN integrated sequence analysis (RISA) system--384-format sequencing pipeline with 384 multicapillary sequencer.</title>
        <authorList>
            <person name="Shibata K."/>
            <person name="Itoh M."/>
            <person name="Aizawa K."/>
            <person name="Nagaoka S."/>
            <person name="Sasaki N."/>
            <person name="Carninci P."/>
            <person name="Konno H."/>
            <person name="Akiyama J."/>
            <person name="Nishi K."/>
            <person name="Kitsunai T."/>
            <person name="Tashiro H."/>
            <person name="Itoh M."/>
            <person name="Sumi N."/>
            <person name="Ishii Y."/>
            <person name="Nakamura S."/>
            <person name="Hazama M."/>
            <person name="Nishine T."/>
            <person name="Harada A."/>
            <person name="Yamamoto R."/>
            <person name="Matsumoto H."/>
            <person name="Sakaguchi S."/>
            <person name="Ikegami T."/>
            <person name="Kashiwagi K."/>
            <person name="Fujiwake S."/>
            <person name="Inoue K."/>
            <person name="Togawa Y."/>
            <person name="Izawa M."/>
            <person name="Ohara E."/>
            <person name="Watahiki M."/>
            <person name="Yoneda Y."/>
            <person name="Ishikawa T."/>
            <person name="Ozawa K."/>
            <person name="Tanaka T."/>
            <person name="Matsuura S."/>
            <person name="Kawai J."/>
            <person name="Okazaki Y."/>
            <person name="Muramatsu M."/>
            <person name="Inoue Y."/>
            <person name="Kira A."/>
            <person name="Hayashizaki Y."/>
        </authorList>
    </citation>
    <scope>NUCLEOTIDE SEQUENCE</scope>
    <source>
        <strain evidence="1">C57BL/6J</strain>
        <tissue evidence="1">Mullerian duct includes surrounding region</tissue>
    </source>
</reference>
<dbReference type="MGI" id="MGI:3642373">
    <property type="gene designation" value="Gm10494"/>
</dbReference>
<reference evidence="1" key="2">
    <citation type="journal article" date="2000" name="Genome Res.">
        <title>Normalization and subtraction of cap-trapper-selected cDNAs to prepare full-length cDNA libraries for rapid discovery of new genes.</title>
        <authorList>
            <person name="Carninci P."/>
            <person name="Shibata Y."/>
            <person name="Hayatsu N."/>
            <person name="Sugahara Y."/>
            <person name="Shibata K."/>
            <person name="Itoh M."/>
            <person name="Konno H."/>
            <person name="Okazaki Y."/>
            <person name="Muramatsu M."/>
            <person name="Hayashizaki Y."/>
        </authorList>
    </citation>
    <scope>NUCLEOTIDE SEQUENCE</scope>
    <source>
        <strain evidence="1">C57BL/6J</strain>
        <tissue evidence="1">Mullerian duct includes surrounding region</tissue>
    </source>
</reference>
<gene>
    <name evidence="2" type="primary">Gm10494</name>
</gene>
<protein>
    <submittedName>
        <fullName evidence="1">Uncharacterized protein</fullName>
    </submittedName>
</protein>
<dbReference type="AlphaFoldDB" id="Q3UXN0"/>
<evidence type="ECO:0000313" key="1">
    <source>
        <dbReference type="EMBL" id="BAE22533.1"/>
    </source>
</evidence>